<keyword evidence="6 7" id="KW-0472">Membrane</keyword>
<evidence type="ECO:0000259" key="8">
    <source>
        <dbReference type="PROSITE" id="PS50850"/>
    </source>
</evidence>
<evidence type="ECO:0000256" key="6">
    <source>
        <dbReference type="ARBA" id="ARBA00023136"/>
    </source>
</evidence>
<accession>A0ABY6HKT3</accession>
<evidence type="ECO:0000256" key="7">
    <source>
        <dbReference type="SAM" id="Phobius"/>
    </source>
</evidence>
<feature type="transmembrane region" description="Helical" evidence="7">
    <location>
        <begin position="326"/>
        <end position="345"/>
    </location>
</feature>
<feature type="transmembrane region" description="Helical" evidence="7">
    <location>
        <begin position="97"/>
        <end position="117"/>
    </location>
</feature>
<dbReference type="Gene3D" id="1.20.1250.20">
    <property type="entry name" value="MFS general substrate transporter like domains"/>
    <property type="match status" value="2"/>
</dbReference>
<evidence type="ECO:0000256" key="1">
    <source>
        <dbReference type="ARBA" id="ARBA00004651"/>
    </source>
</evidence>
<dbReference type="SUPFAM" id="SSF103473">
    <property type="entry name" value="MFS general substrate transporter"/>
    <property type="match status" value="1"/>
</dbReference>
<dbReference type="Proteomes" id="UP001208689">
    <property type="component" value="Chromosome"/>
</dbReference>
<keyword evidence="10" id="KW-1185">Reference proteome</keyword>
<dbReference type="PROSITE" id="PS50850">
    <property type="entry name" value="MFS"/>
    <property type="match status" value="1"/>
</dbReference>
<feature type="transmembrane region" description="Helical" evidence="7">
    <location>
        <begin position="422"/>
        <end position="445"/>
    </location>
</feature>
<organism evidence="9 10">
    <name type="scientific">Candidatus Lokiarchaeum ossiferum</name>
    <dbReference type="NCBI Taxonomy" id="2951803"/>
    <lineage>
        <taxon>Archaea</taxon>
        <taxon>Promethearchaeati</taxon>
        <taxon>Promethearchaeota</taxon>
        <taxon>Promethearchaeia</taxon>
        <taxon>Promethearchaeales</taxon>
        <taxon>Promethearchaeaceae</taxon>
        <taxon>Candidatus Lokiarchaeum</taxon>
    </lineage>
</organism>
<dbReference type="InterPro" id="IPR036259">
    <property type="entry name" value="MFS_trans_sf"/>
</dbReference>
<feature type="transmembrane region" description="Helical" evidence="7">
    <location>
        <begin position="254"/>
        <end position="273"/>
    </location>
</feature>
<keyword evidence="4 7" id="KW-0812">Transmembrane</keyword>
<feature type="transmembrane region" description="Helical" evidence="7">
    <location>
        <begin position="387"/>
        <end position="410"/>
    </location>
</feature>
<evidence type="ECO:0000256" key="5">
    <source>
        <dbReference type="ARBA" id="ARBA00022989"/>
    </source>
</evidence>
<name>A0ABY6HKT3_9ARCH</name>
<sequence>MTLSTDYESKWKNPEGSPVANNKAKKWRIFLGLSSFQILAMFRRGLFYTYLSIYMRSYLQLSVTITTLFATIPMLCSGFLQVFIWGRLSDKLQKRRTLIIVGEIIAAILILATYLIHAQISDFLIAGFVIIIGLSVTEIFWSMSNISWSALISDLYPSKDRSKIMGQLTSLGGAGRIVGALLGGLLYDGFGSKYPGWGFREGSLFIITVIIMGLSTIPMLLVPEGGIGNLPVTQKFERELIKSKKNTPSNKPKIPFLGFFILFIIALYVSNFGRNSTEVIYSQFLVLKDGFALSSQLLSYVVNIRSVAVIIVGITIGFLSNKLGHGNTFLIGIIIGIGALLLTAFTNSLVFVFIGSFFLGASEVIIGASSYAYAAQLIPEEHRAKMFSVYNAAFFLSWGIPSTLVTAPIIDKMINSGNAEVFAYQTSFLVGSIIALVGFSFLLGLEIYRKKHRIAVNEN</sequence>
<dbReference type="EMBL" id="CP104013">
    <property type="protein sequence ID" value="UYP44141.1"/>
    <property type="molecule type" value="Genomic_DNA"/>
</dbReference>
<keyword evidence="2" id="KW-0813">Transport</keyword>
<evidence type="ECO:0000313" key="10">
    <source>
        <dbReference type="Proteomes" id="UP001208689"/>
    </source>
</evidence>
<protein>
    <recommendedName>
        <fullName evidence="8">Major facilitator superfamily (MFS) profile domain-containing protein</fullName>
    </recommendedName>
</protein>
<feature type="transmembrane region" description="Helical" evidence="7">
    <location>
        <begin position="63"/>
        <end position="85"/>
    </location>
</feature>
<feature type="domain" description="Major facilitator superfamily (MFS) profile" evidence="8">
    <location>
        <begin position="29"/>
        <end position="450"/>
    </location>
</feature>
<feature type="transmembrane region" description="Helical" evidence="7">
    <location>
        <begin position="29"/>
        <end position="51"/>
    </location>
</feature>
<keyword evidence="5 7" id="KW-1133">Transmembrane helix</keyword>
<feature type="transmembrane region" description="Helical" evidence="7">
    <location>
        <begin position="202"/>
        <end position="222"/>
    </location>
</feature>
<evidence type="ECO:0000256" key="2">
    <source>
        <dbReference type="ARBA" id="ARBA00022448"/>
    </source>
</evidence>
<dbReference type="PANTHER" id="PTHR23517">
    <property type="entry name" value="RESISTANCE PROTEIN MDTM, PUTATIVE-RELATED-RELATED"/>
    <property type="match status" value="1"/>
</dbReference>
<feature type="transmembrane region" description="Helical" evidence="7">
    <location>
        <begin position="164"/>
        <end position="187"/>
    </location>
</feature>
<gene>
    <name evidence="9" type="ORF">NEF87_000426</name>
</gene>
<dbReference type="InterPro" id="IPR050171">
    <property type="entry name" value="MFS_Transporters"/>
</dbReference>
<feature type="transmembrane region" description="Helical" evidence="7">
    <location>
        <begin position="123"/>
        <end position="143"/>
    </location>
</feature>
<proteinExistence type="predicted"/>
<dbReference type="InterPro" id="IPR020846">
    <property type="entry name" value="MFS_dom"/>
</dbReference>
<feature type="transmembrane region" description="Helical" evidence="7">
    <location>
        <begin position="297"/>
        <end position="319"/>
    </location>
</feature>
<dbReference type="Pfam" id="PF07690">
    <property type="entry name" value="MFS_1"/>
    <property type="match status" value="1"/>
</dbReference>
<keyword evidence="3" id="KW-1003">Cell membrane</keyword>
<reference evidence="9" key="1">
    <citation type="submission" date="2022-09" db="EMBL/GenBank/DDBJ databases">
        <title>Actin cytoskeleton and complex cell architecture in an #Asgard archaeon.</title>
        <authorList>
            <person name="Ponce Toledo R.I."/>
            <person name="Schleper C."/>
            <person name="Rodrigues Oliveira T."/>
            <person name="Wollweber F."/>
            <person name="Xu J."/>
            <person name="Rittmann S."/>
            <person name="Klingl A."/>
            <person name="Pilhofer M."/>
        </authorList>
    </citation>
    <scope>NUCLEOTIDE SEQUENCE</scope>
    <source>
        <strain evidence="9">B-35</strain>
    </source>
</reference>
<evidence type="ECO:0000256" key="4">
    <source>
        <dbReference type="ARBA" id="ARBA00022692"/>
    </source>
</evidence>
<dbReference type="InterPro" id="IPR011701">
    <property type="entry name" value="MFS"/>
</dbReference>
<feature type="transmembrane region" description="Helical" evidence="7">
    <location>
        <begin position="351"/>
        <end position="375"/>
    </location>
</feature>
<comment type="subcellular location">
    <subcellularLocation>
        <location evidence="1">Cell membrane</location>
        <topology evidence="1">Multi-pass membrane protein</topology>
    </subcellularLocation>
</comment>
<evidence type="ECO:0000256" key="3">
    <source>
        <dbReference type="ARBA" id="ARBA00022475"/>
    </source>
</evidence>
<evidence type="ECO:0000313" key="9">
    <source>
        <dbReference type="EMBL" id="UYP44141.1"/>
    </source>
</evidence>